<dbReference type="InterPro" id="IPR047770">
    <property type="entry name" value="RegB"/>
</dbReference>
<accession>A0A2T4ZE10</accession>
<evidence type="ECO:0000256" key="2">
    <source>
        <dbReference type="ARBA" id="ARBA00004651"/>
    </source>
</evidence>
<comment type="caution">
    <text evidence="11">The sequence shown here is derived from an EMBL/GenBank/DDBJ whole genome shotgun (WGS) entry which is preliminary data.</text>
</comment>
<dbReference type="AlphaFoldDB" id="A0A2T4ZE10"/>
<name>A0A2T4ZE10_9HYPH</name>
<dbReference type="PANTHER" id="PTHR44936">
    <property type="entry name" value="SENSOR PROTEIN CREC"/>
    <property type="match status" value="1"/>
</dbReference>
<dbReference type="Proteomes" id="UP000241808">
    <property type="component" value="Unassembled WGS sequence"/>
</dbReference>
<evidence type="ECO:0000256" key="4">
    <source>
        <dbReference type="ARBA" id="ARBA00022475"/>
    </source>
</evidence>
<dbReference type="InterPro" id="IPR050980">
    <property type="entry name" value="2C_sensor_his_kinase"/>
</dbReference>
<dbReference type="Gene3D" id="3.30.565.10">
    <property type="entry name" value="Histidine kinase-like ATPase, C-terminal domain"/>
    <property type="match status" value="1"/>
</dbReference>
<dbReference type="SMART" id="SM00388">
    <property type="entry name" value="HisKA"/>
    <property type="match status" value="1"/>
</dbReference>
<dbReference type="CDD" id="cd00082">
    <property type="entry name" value="HisKA"/>
    <property type="match status" value="1"/>
</dbReference>
<dbReference type="NCBIfam" id="NF033792">
    <property type="entry name" value="ActS_PrrB_HisK"/>
    <property type="match status" value="1"/>
</dbReference>
<keyword evidence="8" id="KW-0067">ATP-binding</keyword>
<dbReference type="SUPFAM" id="SSF55874">
    <property type="entry name" value="ATPase domain of HSP90 chaperone/DNA topoisomerase II/histidine kinase"/>
    <property type="match status" value="1"/>
</dbReference>
<dbReference type="EC" id="2.7.13.3" evidence="3"/>
<reference evidence="11 12" key="1">
    <citation type="submission" date="2018-04" db="EMBL/GenBank/DDBJ databases">
        <title>Genomic Encyclopedia of Archaeal and Bacterial Type Strains, Phase II (KMG-II): from individual species to whole genera.</title>
        <authorList>
            <person name="Goeker M."/>
        </authorList>
    </citation>
    <scope>NUCLEOTIDE SEQUENCE [LARGE SCALE GENOMIC DNA]</scope>
    <source>
        <strain evidence="11 12">DSM 25521</strain>
    </source>
</reference>
<keyword evidence="7 11" id="KW-0418">Kinase</keyword>
<dbReference type="PROSITE" id="PS50109">
    <property type="entry name" value="HIS_KIN"/>
    <property type="match status" value="1"/>
</dbReference>
<evidence type="ECO:0000256" key="8">
    <source>
        <dbReference type="ARBA" id="ARBA00022840"/>
    </source>
</evidence>
<dbReference type="Pfam" id="PF02518">
    <property type="entry name" value="HATPase_c"/>
    <property type="match status" value="1"/>
</dbReference>
<keyword evidence="4" id="KW-1003">Cell membrane</keyword>
<dbReference type="RefSeq" id="WP_108175660.1">
    <property type="nucleotide sequence ID" value="NZ_PZZL01000003.1"/>
</dbReference>
<dbReference type="InterPro" id="IPR036097">
    <property type="entry name" value="HisK_dim/P_sf"/>
</dbReference>
<evidence type="ECO:0000313" key="11">
    <source>
        <dbReference type="EMBL" id="PTM60110.1"/>
    </source>
</evidence>
<dbReference type="Gene3D" id="1.10.287.130">
    <property type="match status" value="1"/>
</dbReference>
<evidence type="ECO:0000256" key="5">
    <source>
        <dbReference type="ARBA" id="ARBA00022679"/>
    </source>
</evidence>
<evidence type="ECO:0000259" key="10">
    <source>
        <dbReference type="PROSITE" id="PS50109"/>
    </source>
</evidence>
<organism evidence="11 12">
    <name type="scientific">Phreatobacter oligotrophus</name>
    <dbReference type="NCBI Taxonomy" id="1122261"/>
    <lineage>
        <taxon>Bacteria</taxon>
        <taxon>Pseudomonadati</taxon>
        <taxon>Pseudomonadota</taxon>
        <taxon>Alphaproteobacteria</taxon>
        <taxon>Hyphomicrobiales</taxon>
        <taxon>Phreatobacteraceae</taxon>
        <taxon>Phreatobacter</taxon>
    </lineage>
</organism>
<dbReference type="InterPro" id="IPR036890">
    <property type="entry name" value="HATPase_C_sf"/>
</dbReference>
<dbReference type="GO" id="GO:0005524">
    <property type="term" value="F:ATP binding"/>
    <property type="evidence" value="ECO:0007669"/>
    <property type="project" value="UniProtKB-KW"/>
</dbReference>
<dbReference type="OrthoDB" id="9785252at2"/>
<dbReference type="SUPFAM" id="SSF47384">
    <property type="entry name" value="Homodimeric domain of signal transducing histidine kinase"/>
    <property type="match status" value="1"/>
</dbReference>
<dbReference type="GO" id="GO:0005886">
    <property type="term" value="C:plasma membrane"/>
    <property type="evidence" value="ECO:0007669"/>
    <property type="project" value="UniProtKB-SubCell"/>
</dbReference>
<feature type="transmembrane region" description="Helical" evidence="9">
    <location>
        <begin position="48"/>
        <end position="67"/>
    </location>
</feature>
<dbReference type="SMART" id="SM00387">
    <property type="entry name" value="HATPase_c"/>
    <property type="match status" value="1"/>
</dbReference>
<keyword evidence="12" id="KW-1185">Reference proteome</keyword>
<protein>
    <recommendedName>
        <fullName evidence="3">histidine kinase</fullName>
        <ecNumber evidence="3">2.7.13.3</ecNumber>
    </recommendedName>
</protein>
<keyword evidence="9" id="KW-0812">Transmembrane</keyword>
<feature type="transmembrane region" description="Helical" evidence="9">
    <location>
        <begin position="25"/>
        <end position="42"/>
    </location>
</feature>
<gene>
    <name evidence="11" type="ORF">C8P69_10335</name>
</gene>
<comment type="catalytic activity">
    <reaction evidence="1">
        <text>ATP + protein L-histidine = ADP + protein N-phospho-L-histidine.</text>
        <dbReference type="EC" id="2.7.13.3"/>
    </reaction>
</comment>
<keyword evidence="9" id="KW-1133">Transmembrane helix</keyword>
<keyword evidence="5" id="KW-0808">Transferase</keyword>
<dbReference type="InterPro" id="IPR005467">
    <property type="entry name" value="His_kinase_dom"/>
</dbReference>
<comment type="subcellular location">
    <subcellularLocation>
        <location evidence="2">Cell membrane</location>
        <topology evidence="2">Multi-pass membrane protein</topology>
    </subcellularLocation>
</comment>
<evidence type="ECO:0000256" key="9">
    <source>
        <dbReference type="SAM" id="Phobius"/>
    </source>
</evidence>
<proteinExistence type="predicted"/>
<evidence type="ECO:0000313" key="12">
    <source>
        <dbReference type="Proteomes" id="UP000241808"/>
    </source>
</evidence>
<evidence type="ECO:0000256" key="6">
    <source>
        <dbReference type="ARBA" id="ARBA00022741"/>
    </source>
</evidence>
<evidence type="ECO:0000256" key="1">
    <source>
        <dbReference type="ARBA" id="ARBA00000085"/>
    </source>
</evidence>
<keyword evidence="9" id="KW-0472">Membrane</keyword>
<evidence type="ECO:0000256" key="3">
    <source>
        <dbReference type="ARBA" id="ARBA00012438"/>
    </source>
</evidence>
<evidence type="ECO:0000256" key="7">
    <source>
        <dbReference type="ARBA" id="ARBA00022777"/>
    </source>
</evidence>
<dbReference type="InterPro" id="IPR003594">
    <property type="entry name" value="HATPase_dom"/>
</dbReference>
<feature type="transmembrane region" description="Helical" evidence="9">
    <location>
        <begin position="128"/>
        <end position="148"/>
    </location>
</feature>
<dbReference type="InterPro" id="IPR003661">
    <property type="entry name" value="HisK_dim/P_dom"/>
</dbReference>
<feature type="transmembrane region" description="Helical" evidence="9">
    <location>
        <begin position="79"/>
        <end position="99"/>
    </location>
</feature>
<feature type="transmembrane region" description="Helical" evidence="9">
    <location>
        <begin position="160"/>
        <end position="182"/>
    </location>
</feature>
<feature type="domain" description="Histidine kinase" evidence="10">
    <location>
        <begin position="217"/>
        <end position="438"/>
    </location>
</feature>
<keyword evidence="6" id="KW-0547">Nucleotide-binding</keyword>
<dbReference type="EMBL" id="PZZL01000003">
    <property type="protein sequence ID" value="PTM60110.1"/>
    <property type="molecule type" value="Genomic_DNA"/>
</dbReference>
<sequence length="456" mass="49496">MPTELRAAPPVTFDRSLKLETLIRLRWFAVIGQTGAILGVYWGLSAELPLDLCLLAVAASAWLNIALRLRYPPNHRLSSLAAGLSLAWDVVQLAILLHLTGGLENPFSFLFLGPVLISATSQPPRATLLLGLFTVACATFIGLFHQPLPWEWMDDLRLPPLYLVGVYIALLICLLFIGMYVWQVAEEQRQFTDALTATELVLAREQHLNQLDGLAAAAAHELGTPLATIALVTKELAGVLPKDGPIGEDMTLLREQVQRCRDILAKLKSLSSEDAPFDTMSLAQILEEVVQPHRDFGVTITVDLPDKRDGEPVLARNPAILYGLGNIVENAVDFARSSVVVAARWDAESVAVTVIDDGPGLAPDILERIGEPYLTSRRRKGRGREGKKGEGAEEKTGLGLGVFIAKTLLQRTGARIHYSNRPGFETGAMVEVIWPIGAFSAPTSGGTSRLPEPATS</sequence>
<dbReference type="PANTHER" id="PTHR44936:SF10">
    <property type="entry name" value="SENSOR PROTEIN RSTB"/>
    <property type="match status" value="1"/>
</dbReference>
<dbReference type="GO" id="GO:0000155">
    <property type="term" value="F:phosphorelay sensor kinase activity"/>
    <property type="evidence" value="ECO:0007669"/>
    <property type="project" value="InterPro"/>
</dbReference>